<comment type="caution">
    <text evidence="2">The sequence shown here is derived from an EMBL/GenBank/DDBJ whole genome shotgun (WGS) entry which is preliminary data.</text>
</comment>
<name>A0A853I541_9GAMM</name>
<dbReference type="InterPro" id="IPR007214">
    <property type="entry name" value="YbaK/aa-tRNA-synth-assoc-dom"/>
</dbReference>
<dbReference type="AlphaFoldDB" id="A0A853I541"/>
<dbReference type="GO" id="GO:0002161">
    <property type="term" value="F:aminoacyl-tRNA deacylase activity"/>
    <property type="evidence" value="ECO:0007669"/>
    <property type="project" value="InterPro"/>
</dbReference>
<organism evidence="2 3">
    <name type="scientific">Spartinivicinus marinus</name>
    <dbReference type="NCBI Taxonomy" id="2994442"/>
    <lineage>
        <taxon>Bacteria</taxon>
        <taxon>Pseudomonadati</taxon>
        <taxon>Pseudomonadota</taxon>
        <taxon>Gammaproteobacteria</taxon>
        <taxon>Oceanospirillales</taxon>
        <taxon>Zooshikellaceae</taxon>
        <taxon>Spartinivicinus</taxon>
    </lineage>
</organism>
<dbReference type="EMBL" id="JACCKB010000004">
    <property type="protein sequence ID" value="NYZ65264.1"/>
    <property type="molecule type" value="Genomic_DNA"/>
</dbReference>
<dbReference type="Pfam" id="PF04073">
    <property type="entry name" value="tRNA_edit"/>
    <property type="match status" value="1"/>
</dbReference>
<reference evidence="2 3" key="1">
    <citation type="submission" date="2020-07" db="EMBL/GenBank/DDBJ databases">
        <title>Endozoicomonas sp. nov., isolated from sediment.</title>
        <authorList>
            <person name="Gu T."/>
        </authorList>
    </citation>
    <scope>NUCLEOTIDE SEQUENCE [LARGE SCALE GENOMIC DNA]</scope>
    <source>
        <strain evidence="2 3">SM1973</strain>
    </source>
</reference>
<dbReference type="SUPFAM" id="SSF55826">
    <property type="entry name" value="YbaK/ProRS associated domain"/>
    <property type="match status" value="1"/>
</dbReference>
<proteinExistence type="predicted"/>
<dbReference type="Proteomes" id="UP000569732">
    <property type="component" value="Unassembled WGS sequence"/>
</dbReference>
<evidence type="ECO:0000313" key="3">
    <source>
        <dbReference type="Proteomes" id="UP000569732"/>
    </source>
</evidence>
<keyword evidence="3" id="KW-1185">Reference proteome</keyword>
<feature type="domain" description="YbaK/aminoacyl-tRNA synthetase-associated" evidence="1">
    <location>
        <begin position="25"/>
        <end position="143"/>
    </location>
</feature>
<dbReference type="CDD" id="cd04332">
    <property type="entry name" value="YbaK_like"/>
    <property type="match status" value="1"/>
</dbReference>
<evidence type="ECO:0000313" key="2">
    <source>
        <dbReference type="EMBL" id="NYZ65264.1"/>
    </source>
</evidence>
<dbReference type="Gene3D" id="3.90.960.10">
    <property type="entry name" value="YbaK/aminoacyl-tRNA synthetase-associated domain"/>
    <property type="match status" value="1"/>
</dbReference>
<gene>
    <name evidence="2" type="ORF">H0A36_04530</name>
</gene>
<evidence type="ECO:0000259" key="1">
    <source>
        <dbReference type="Pfam" id="PF04073"/>
    </source>
</evidence>
<accession>A0A853I541</accession>
<dbReference type="RefSeq" id="WP_180567295.1">
    <property type="nucleotide sequence ID" value="NZ_JACCKB010000004.1"/>
</dbReference>
<sequence length="172" mass="19413">MAIPQLTEYLQDKNVPYSIHEHSVGFTAQEVAQSAHVSGKDFAKTVMVKVDDVMSMLVMPSNYAIDLNTIGKYLGAVDIELAHESEFSDLFPHCKTGAMPPFGNLFNIPVYVAEALVDDHKIAFNAGNHNEIIRMDYRDFERLVKPKIVRGGFYTQSSHYEHDRPRMGTVKH</sequence>
<protein>
    <submittedName>
        <fullName evidence="2">YbaK/EbsC family protein</fullName>
    </submittedName>
</protein>
<dbReference type="InterPro" id="IPR036754">
    <property type="entry name" value="YbaK/aa-tRNA-synt-asso_dom_sf"/>
</dbReference>